<evidence type="ECO:0000313" key="1">
    <source>
        <dbReference type="EMBL" id="MCD5316801.1"/>
    </source>
</evidence>
<dbReference type="RefSeq" id="WP_231449652.1">
    <property type="nucleotide sequence ID" value="NZ_JAJOMB010000034.1"/>
</dbReference>
<reference evidence="1" key="1">
    <citation type="submission" date="2021-11" db="EMBL/GenBank/DDBJ databases">
        <title>Streptomyces corallinus and Kineosporia corallina sp. nov., two new coral-derived marine actinobacteria.</title>
        <authorList>
            <person name="Buangrab K."/>
            <person name="Sutthacheep M."/>
            <person name="Yeemin T."/>
            <person name="Harunari E."/>
            <person name="Igarashi Y."/>
            <person name="Sripreechasak P."/>
            <person name="Kanchanasin P."/>
            <person name="Tanasupawat S."/>
            <person name="Phongsopitanun W."/>
        </authorList>
    </citation>
    <scope>NUCLEOTIDE SEQUENCE</scope>
    <source>
        <strain evidence="1">JCM 31032</strain>
    </source>
</reference>
<protein>
    <submittedName>
        <fullName evidence="1">Uncharacterized protein</fullName>
    </submittedName>
</protein>
<gene>
    <name evidence="1" type="ORF">LR394_38495</name>
</gene>
<dbReference type="EMBL" id="JAJOMB010000034">
    <property type="protein sequence ID" value="MCD5316801.1"/>
    <property type="molecule type" value="Genomic_DNA"/>
</dbReference>
<evidence type="ECO:0000313" key="2">
    <source>
        <dbReference type="Proteomes" id="UP001138997"/>
    </source>
</evidence>
<name>A0A9X1NN62_9ACTN</name>
<dbReference type="AlphaFoldDB" id="A0A9X1NN62"/>
<comment type="caution">
    <text evidence="1">The sequence shown here is derived from an EMBL/GenBank/DDBJ whole genome shotgun (WGS) entry which is preliminary data.</text>
</comment>
<proteinExistence type="predicted"/>
<accession>A0A9X1NN62</accession>
<keyword evidence="2" id="KW-1185">Reference proteome</keyword>
<sequence length="134" mass="14263">MALGLTDPLTALSFSAMSPEQLAEHHRALLAAQRDVDHWRRLILARIDLAVASVTDLDEPLAPPGLYGTICAPPADLRRLIGIAPTDVRAGEGGLLIRLRAALDELSRYEKTLEAATGEAAGILAYRSRTGAVA</sequence>
<dbReference type="Proteomes" id="UP001138997">
    <property type="component" value="Unassembled WGS sequence"/>
</dbReference>
<organism evidence="1 2">
    <name type="scientific">Kineosporia babensis</name>
    <dbReference type="NCBI Taxonomy" id="499548"/>
    <lineage>
        <taxon>Bacteria</taxon>
        <taxon>Bacillati</taxon>
        <taxon>Actinomycetota</taxon>
        <taxon>Actinomycetes</taxon>
        <taxon>Kineosporiales</taxon>
        <taxon>Kineosporiaceae</taxon>
        <taxon>Kineosporia</taxon>
    </lineage>
</organism>